<evidence type="ECO:0000256" key="4">
    <source>
        <dbReference type="ARBA" id="ARBA00047942"/>
    </source>
</evidence>
<protein>
    <recommendedName>
        <fullName evidence="1">site-specific DNA-methyltransferase (adenine-specific)</fullName>
        <ecNumber evidence="1">2.1.1.72</ecNumber>
    </recommendedName>
</protein>
<evidence type="ECO:0000259" key="9">
    <source>
        <dbReference type="Pfam" id="PF20473"/>
    </source>
</evidence>
<feature type="region of interest" description="Disordered" evidence="5">
    <location>
        <begin position="535"/>
        <end position="557"/>
    </location>
</feature>
<dbReference type="InterPro" id="IPR046819">
    <property type="entry name" value="MmeI_hel"/>
</dbReference>
<dbReference type="Pfam" id="PF20466">
    <property type="entry name" value="MmeI_TRD"/>
    <property type="match status" value="1"/>
</dbReference>
<feature type="domain" description="MmeI-like helicase spacer" evidence="7">
    <location>
        <begin position="239"/>
        <end position="310"/>
    </location>
</feature>
<dbReference type="GO" id="GO:0003676">
    <property type="term" value="F:nucleic acid binding"/>
    <property type="evidence" value="ECO:0007669"/>
    <property type="project" value="InterPro"/>
</dbReference>
<keyword evidence="3" id="KW-0808">Transferase</keyword>
<comment type="caution">
    <text evidence="10">The sequence shown here is derived from an EMBL/GenBank/DDBJ whole genome shotgun (WGS) entry which is preliminary data.</text>
</comment>
<dbReference type="EMBL" id="JACRVF010000001">
    <property type="protein sequence ID" value="MBC5992274.1"/>
    <property type="molecule type" value="Genomic_DNA"/>
</dbReference>
<dbReference type="GO" id="GO:0009007">
    <property type="term" value="F:site-specific DNA-methyltransferase (adenine-specific) activity"/>
    <property type="evidence" value="ECO:0007669"/>
    <property type="project" value="UniProtKB-EC"/>
</dbReference>
<evidence type="ECO:0000259" key="8">
    <source>
        <dbReference type="Pfam" id="PF20466"/>
    </source>
</evidence>
<accession>A0A923SHZ6</accession>
<name>A0A923SHZ6_9BACT</name>
<reference evidence="10" key="1">
    <citation type="submission" date="2020-08" db="EMBL/GenBank/DDBJ databases">
        <title>Pontibacter sp. SD6 16S ribosomal RNA gene Genome sequencing and assembly.</title>
        <authorList>
            <person name="Kang M."/>
        </authorList>
    </citation>
    <scope>NUCLEOTIDE SEQUENCE</scope>
    <source>
        <strain evidence="10">SD6</strain>
    </source>
</reference>
<evidence type="ECO:0000256" key="3">
    <source>
        <dbReference type="ARBA" id="ARBA00022679"/>
    </source>
</evidence>
<dbReference type="InterPro" id="IPR002052">
    <property type="entry name" value="DNA_methylase_N6_adenine_CS"/>
</dbReference>
<feature type="domain" description="MmeI-like N-terminal" evidence="6">
    <location>
        <begin position="10"/>
        <end position="232"/>
    </location>
</feature>
<evidence type="ECO:0000259" key="6">
    <source>
        <dbReference type="Pfam" id="PF20464"/>
    </source>
</evidence>
<dbReference type="RefSeq" id="WP_187066225.1">
    <property type="nucleotide sequence ID" value="NZ_JACRVF010000001.1"/>
</dbReference>
<keyword evidence="11" id="KW-1185">Reference proteome</keyword>
<dbReference type="PANTHER" id="PTHR33841:SF1">
    <property type="entry name" value="DNA METHYLTRANSFERASE A"/>
    <property type="match status" value="1"/>
</dbReference>
<dbReference type="PROSITE" id="PS00092">
    <property type="entry name" value="N6_MTASE"/>
    <property type="match status" value="1"/>
</dbReference>
<dbReference type="Proteomes" id="UP000603640">
    <property type="component" value="Unassembled WGS sequence"/>
</dbReference>
<dbReference type="InterPro" id="IPR046820">
    <property type="entry name" value="MmeI_TRD"/>
</dbReference>
<organism evidence="10 11">
    <name type="scientific">Pontibacter cellulosilyticus</name>
    <dbReference type="NCBI Taxonomy" id="1720253"/>
    <lineage>
        <taxon>Bacteria</taxon>
        <taxon>Pseudomonadati</taxon>
        <taxon>Bacteroidota</taxon>
        <taxon>Cytophagia</taxon>
        <taxon>Cytophagales</taxon>
        <taxon>Hymenobacteraceae</taxon>
        <taxon>Pontibacter</taxon>
    </lineage>
</organism>
<evidence type="ECO:0000313" key="11">
    <source>
        <dbReference type="Proteomes" id="UP000603640"/>
    </source>
</evidence>
<dbReference type="EC" id="2.1.1.72" evidence="1"/>
<dbReference type="AlphaFoldDB" id="A0A923SHZ6"/>
<dbReference type="PRINTS" id="PR00507">
    <property type="entry name" value="N12N6MTFRASE"/>
</dbReference>
<comment type="catalytic activity">
    <reaction evidence="4">
        <text>a 2'-deoxyadenosine in DNA + S-adenosyl-L-methionine = an N(6)-methyl-2'-deoxyadenosine in DNA + S-adenosyl-L-homocysteine + H(+)</text>
        <dbReference type="Rhea" id="RHEA:15197"/>
        <dbReference type="Rhea" id="RHEA-COMP:12418"/>
        <dbReference type="Rhea" id="RHEA-COMP:12419"/>
        <dbReference type="ChEBI" id="CHEBI:15378"/>
        <dbReference type="ChEBI" id="CHEBI:57856"/>
        <dbReference type="ChEBI" id="CHEBI:59789"/>
        <dbReference type="ChEBI" id="CHEBI:90615"/>
        <dbReference type="ChEBI" id="CHEBI:90616"/>
        <dbReference type="EC" id="2.1.1.72"/>
    </reaction>
</comment>
<feature type="domain" description="MmeI-like DNA-methyltransferase" evidence="9">
    <location>
        <begin position="403"/>
        <end position="692"/>
    </location>
</feature>
<dbReference type="Gene3D" id="3.40.50.150">
    <property type="entry name" value="Vaccinia Virus protein VP39"/>
    <property type="match status" value="1"/>
</dbReference>
<dbReference type="Pfam" id="PF20473">
    <property type="entry name" value="MmeI_Mtase"/>
    <property type="match status" value="1"/>
</dbReference>
<evidence type="ECO:0000259" key="7">
    <source>
        <dbReference type="Pfam" id="PF20465"/>
    </source>
</evidence>
<dbReference type="InterPro" id="IPR050953">
    <property type="entry name" value="N4_N6_ade-DNA_methylase"/>
</dbReference>
<evidence type="ECO:0000256" key="2">
    <source>
        <dbReference type="ARBA" id="ARBA00022603"/>
    </source>
</evidence>
<proteinExistence type="predicted"/>
<dbReference type="Pfam" id="PF20465">
    <property type="entry name" value="MmeI_hel"/>
    <property type="match status" value="1"/>
</dbReference>
<evidence type="ECO:0000256" key="1">
    <source>
        <dbReference type="ARBA" id="ARBA00011900"/>
    </source>
</evidence>
<sequence length="1157" mass="130368">MPHTPTPAVTNFITRWKASGASERANYQLFLTELCELLGVEKPQPATDKVHEASYTFERPVVFDDGEGKTSTNFIDLYKKDCFVLEAKQGSDKASISEAEILGAERAKTKTGTATRDTRTWEREMKKAKEQALRYARSLPTTEGWPPFLAVVDVGYCIDLYADFARQGKTYVPFPDPQNYRITLADLEKEEVRERLRLLFTEPLELDPSRRAARVTRALAERLAKLAASLEAAGHTPEQVSGFLMRCLFTMFAEDVQLLPDNSFTKLLQDYRQSISYFPHALQALWQSMDKGGFDPALKTIIPQFNGYLFKEPEALPITEAQLDLLILAAEADWADVEPAIFGTLLERALQPRERHKLGAHYTPRAYVERLVMPTVIEPLREEWEAARTASAILEDNGDEAGARKEIEAFHRRLCSVRVLDPACGSGNFLYVTLEHLKRLEGEVTEYLDHFPGQKTLDMTGGYTVTPAQLLGLEVNPRAAAIADVVLWIGYLQWHFRAHGSATRLSNPILREYGNIKQQDAVLSYSERQPRLDANNQPVTRWDGHSTKPHPVTGQEVPDETARTITYDYLDPKPATWPEADFIVGNPPFVGNKRMRDALGDGYTEALRKAYKGAVPDSADFVMYWWYKAAEILAADKTEHFGFITTNSITQSFNRKILQAFMEAKEPISITYAISDHPWVDSADGAAVRIAMTAAEKGSKPGRLNLIVEEKETGELGKEVILRERTGTIHSDISIGAAVNTAKPLKSNSKISGRGVIPHGSGFLVTLDEAQKLGYKSNPELDKHIRPYRNGKDTTAVPRGLYVIDFYGYTEKQLMQTYPEVYQHLLQTVKPHRAQNKRASRRDNWWIFAENQPALRKAISKIDRYIITVQTSKYKPFIFLDNSFLPDDKLIAIGLDDAYFLGVLSSNIHSVWSLAAGGRLEDRPVYDKTTCFDPFPFPAATEAQQEQIRSIAEQLDAHRKQRQAQHPTLTITDMYNVLEKLRSGQALTPKEQKTHEQGLVSILLQLHQELDAAVAAAYGWPANLPEEEILERLVALNKERAAEEARGHIRWLRPEYQNPQGTQQGDLGIESKKAGKTAAATVKEQLAWPKNLSEQAQAVQRALQMHERPATAQELILQFKPVAKSQQPQRLQQIDSLLQTLHGLGLLRKTEQEQYVK</sequence>
<keyword evidence="2 10" id="KW-0489">Methyltransferase</keyword>
<dbReference type="InterPro" id="IPR029063">
    <property type="entry name" value="SAM-dependent_MTases_sf"/>
</dbReference>
<dbReference type="SUPFAM" id="SSF53335">
    <property type="entry name" value="S-adenosyl-L-methionine-dependent methyltransferases"/>
    <property type="match status" value="1"/>
</dbReference>
<dbReference type="GO" id="GO:0032259">
    <property type="term" value="P:methylation"/>
    <property type="evidence" value="ECO:0007669"/>
    <property type="project" value="UniProtKB-KW"/>
</dbReference>
<gene>
    <name evidence="10" type="ORF">H8S84_05430</name>
</gene>
<feature type="domain" description="MmeI-like target recognition" evidence="8">
    <location>
        <begin position="743"/>
        <end position="939"/>
    </location>
</feature>
<dbReference type="InterPro" id="IPR046817">
    <property type="entry name" value="MmeI_N"/>
</dbReference>
<dbReference type="PANTHER" id="PTHR33841">
    <property type="entry name" value="DNA METHYLTRANSFERASE YEEA-RELATED"/>
    <property type="match status" value="1"/>
</dbReference>
<evidence type="ECO:0000313" key="10">
    <source>
        <dbReference type="EMBL" id="MBC5992274.1"/>
    </source>
</evidence>
<evidence type="ECO:0000256" key="5">
    <source>
        <dbReference type="SAM" id="MobiDB-lite"/>
    </source>
</evidence>
<dbReference type="InterPro" id="IPR046816">
    <property type="entry name" value="MmeI_Mtase"/>
</dbReference>
<dbReference type="Pfam" id="PF20464">
    <property type="entry name" value="MmeI_N"/>
    <property type="match status" value="1"/>
</dbReference>